<protein>
    <submittedName>
        <fullName evidence="1">Uncharacterized protein</fullName>
    </submittedName>
</protein>
<organism evidence="1">
    <name type="scientific">uncultured bacterium</name>
    <name type="common">gcode 4</name>
    <dbReference type="NCBI Taxonomy" id="1234023"/>
    <lineage>
        <taxon>Bacteria</taxon>
        <taxon>environmental samples</taxon>
    </lineage>
</organism>
<sequence>MTEGREKNELHRQIGEAISMHFGSDIAVNNTKNSFDEILWPDAYLE</sequence>
<gene>
    <name evidence="1" type="ORF">ACD_49C00013G0002</name>
</gene>
<name>K2AFI8_9BACT</name>
<dbReference type="AlphaFoldDB" id="K2AFI8"/>
<accession>K2AFI8</accession>
<dbReference type="EMBL" id="AMFJ01021599">
    <property type="protein sequence ID" value="EKD66760.1"/>
    <property type="molecule type" value="Genomic_DNA"/>
</dbReference>
<comment type="caution">
    <text evidence="1">The sequence shown here is derived from an EMBL/GenBank/DDBJ whole genome shotgun (WGS) entry which is preliminary data.</text>
</comment>
<proteinExistence type="predicted"/>
<reference evidence="1" key="1">
    <citation type="journal article" date="2012" name="Science">
        <title>Fermentation, hydrogen, and sulfur metabolism in multiple uncultivated bacterial phyla.</title>
        <authorList>
            <person name="Wrighton K.C."/>
            <person name="Thomas B.C."/>
            <person name="Sharon I."/>
            <person name="Miller C.S."/>
            <person name="Castelle C.J."/>
            <person name="VerBerkmoes N.C."/>
            <person name="Wilkins M.J."/>
            <person name="Hettich R.L."/>
            <person name="Lipton M.S."/>
            <person name="Williams K.H."/>
            <person name="Long P.E."/>
            <person name="Banfield J.F."/>
        </authorList>
    </citation>
    <scope>NUCLEOTIDE SEQUENCE [LARGE SCALE GENOMIC DNA]</scope>
</reference>
<evidence type="ECO:0000313" key="1">
    <source>
        <dbReference type="EMBL" id="EKD66760.1"/>
    </source>
</evidence>